<feature type="binding site" evidence="6">
    <location>
        <position position="76"/>
    </location>
    <ligand>
        <name>NAD(+)</name>
        <dbReference type="ChEBI" id="CHEBI:57540"/>
    </ligand>
</feature>
<reference evidence="7" key="2">
    <citation type="submission" date="2023-08" db="EMBL/GenBank/DDBJ databases">
        <title>Mucin Metabolism Genes Underlie the Key Renovations of Bacteroides xylanisolvens Genomes in Captive Great Apes.</title>
        <authorList>
            <person name="Nishida A.H."/>
        </authorList>
    </citation>
    <scope>NUCLEOTIDE SEQUENCE</scope>
    <source>
        <strain evidence="7">P13.H9</strain>
    </source>
</reference>
<feature type="binding site" evidence="6">
    <location>
        <begin position="144"/>
        <end position="145"/>
    </location>
    <ligand>
        <name>NAD(+)</name>
        <dbReference type="ChEBI" id="CHEBI:57540"/>
    </ligand>
</feature>
<dbReference type="GO" id="GO:0005737">
    <property type="term" value="C:cytoplasm"/>
    <property type="evidence" value="ECO:0007669"/>
    <property type="project" value="UniProtKB-SubCell"/>
</dbReference>
<evidence type="ECO:0000256" key="5">
    <source>
        <dbReference type="ARBA" id="ARBA00047925"/>
    </source>
</evidence>
<evidence type="ECO:0000256" key="6">
    <source>
        <dbReference type="HAMAP-Rule" id="MF_00361"/>
    </source>
</evidence>
<dbReference type="Pfam" id="PF01513">
    <property type="entry name" value="NAD_kinase"/>
    <property type="match status" value="1"/>
</dbReference>
<feature type="binding site" evidence="6">
    <location>
        <begin position="71"/>
        <end position="72"/>
    </location>
    <ligand>
        <name>NAD(+)</name>
        <dbReference type="ChEBI" id="CHEBI:57540"/>
    </ligand>
</feature>
<comment type="subcellular location">
    <subcellularLocation>
        <location evidence="6">Cytoplasm</location>
    </subcellularLocation>
</comment>
<comment type="similarity">
    <text evidence="6">Belongs to the NAD kinase family.</text>
</comment>
<dbReference type="NCBIfam" id="NF002521">
    <property type="entry name" value="PRK01911.1"/>
    <property type="match status" value="1"/>
</dbReference>
<dbReference type="InterPro" id="IPR016064">
    <property type="entry name" value="NAD/diacylglycerol_kinase_sf"/>
</dbReference>
<evidence type="ECO:0000256" key="4">
    <source>
        <dbReference type="ARBA" id="ARBA00023027"/>
    </source>
</evidence>
<accession>A0A174D9S9</accession>
<feature type="binding site" evidence="6">
    <location>
        <position position="209"/>
    </location>
    <ligand>
        <name>NAD(+)</name>
        <dbReference type="ChEBI" id="CHEBI:57540"/>
    </ligand>
</feature>
<dbReference type="RefSeq" id="WP_008020482.1">
    <property type="nucleotide sequence ID" value="NZ_BAABZH010000001.1"/>
</dbReference>
<comment type="caution">
    <text evidence="6">Lacks conserved residue(s) required for the propagation of feature annotation.</text>
</comment>
<dbReference type="Gene3D" id="3.40.50.10330">
    <property type="entry name" value="Probable inorganic polyphosphate/atp-NAD kinase, domain 1"/>
    <property type="match status" value="1"/>
</dbReference>
<evidence type="ECO:0000256" key="3">
    <source>
        <dbReference type="ARBA" id="ARBA00022857"/>
    </source>
</evidence>
<comment type="function">
    <text evidence="6">Involved in the regulation of the intracellular balance of NAD and NADP, and is a key enzyme in the biosynthesis of NADP. Catalyzes specifically the phosphorylation on 2'-hydroxyl of the adenosine moiety of NAD to yield NADP.</text>
</comment>
<dbReference type="EC" id="2.7.1.23" evidence="6"/>
<proteinExistence type="inferred from homology"/>
<comment type="catalytic activity">
    <reaction evidence="5 6">
        <text>NAD(+) + ATP = ADP + NADP(+) + H(+)</text>
        <dbReference type="Rhea" id="RHEA:18629"/>
        <dbReference type="ChEBI" id="CHEBI:15378"/>
        <dbReference type="ChEBI" id="CHEBI:30616"/>
        <dbReference type="ChEBI" id="CHEBI:57540"/>
        <dbReference type="ChEBI" id="CHEBI:58349"/>
        <dbReference type="ChEBI" id="CHEBI:456216"/>
        <dbReference type="EC" id="2.7.1.23"/>
    </reaction>
</comment>
<dbReference type="AlphaFoldDB" id="A0A174D9S9"/>
<keyword evidence="1 6" id="KW-0808">Transferase</keyword>
<dbReference type="InterPro" id="IPR017438">
    <property type="entry name" value="ATP-NAD_kinase_N"/>
</dbReference>
<comment type="caution">
    <text evidence="8">The sequence shown here is derived from an EMBL/GenBank/DDBJ whole genome shotgun (WGS) entry which is preliminary data.</text>
</comment>
<feature type="binding site" evidence="6">
    <location>
        <begin position="185"/>
        <end position="190"/>
    </location>
    <ligand>
        <name>NAD(+)</name>
        <dbReference type="ChEBI" id="CHEBI:57540"/>
    </ligand>
</feature>
<dbReference type="EMBL" id="QSQU01000011">
    <property type="protein sequence ID" value="RGK63611.1"/>
    <property type="molecule type" value="Genomic_DNA"/>
</dbReference>
<keyword evidence="4 6" id="KW-0520">NAD</keyword>
<dbReference type="SUPFAM" id="SSF111331">
    <property type="entry name" value="NAD kinase/diacylglycerol kinase-like"/>
    <property type="match status" value="1"/>
</dbReference>
<sequence length="289" mass="32234">MKFAIFGNTYQAKKSSHAVTLFKLLKKQGAKIGMCREFYQFLVSENMDIKADQLFDGDDFTADMVISIGGDGTFLKAARRVGRKGIPILGINTGRLGFLADISPEEMEETFDEIQNGRYSVEERSVLQLICNDKHLQDSPYALNEIAILKRDSSSMISIRTAINGAYLNTYQADGLVIATPTGSTAYSLSVGGPIIVPHSNTIAITPVAPHSLNVRPIVIRDDWEITLDVESRSHNFLVAIDGRSETCKETTQLTIRRADYSIKVVKRFNHIFFDTLRSKMMWGADGRR</sequence>
<keyword evidence="6" id="KW-0067">ATP-binding</keyword>
<dbReference type="GO" id="GO:0019674">
    <property type="term" value="P:NAD+ metabolic process"/>
    <property type="evidence" value="ECO:0007669"/>
    <property type="project" value="InterPro"/>
</dbReference>
<dbReference type="GO" id="GO:0046872">
    <property type="term" value="F:metal ion binding"/>
    <property type="evidence" value="ECO:0007669"/>
    <property type="project" value="UniProtKB-UniRule"/>
</dbReference>
<keyword evidence="6" id="KW-0547">Nucleotide-binding</keyword>
<dbReference type="InterPro" id="IPR017437">
    <property type="entry name" value="ATP-NAD_kinase_PpnK-typ_C"/>
</dbReference>
<dbReference type="Pfam" id="PF20143">
    <property type="entry name" value="NAD_kinase_C"/>
    <property type="match status" value="1"/>
</dbReference>
<evidence type="ECO:0000313" key="9">
    <source>
        <dbReference type="Proteomes" id="UP000261210"/>
    </source>
</evidence>
<keyword evidence="3 6" id="KW-0521">NADP</keyword>
<dbReference type="Proteomes" id="UP001198461">
    <property type="component" value="Unassembled WGS sequence"/>
</dbReference>
<gene>
    <name evidence="6" type="primary">nadK</name>
    <name evidence="8" type="ORF">DXD03_09575</name>
    <name evidence="7" type="ORF">LD004_19495</name>
</gene>
<evidence type="ECO:0000256" key="1">
    <source>
        <dbReference type="ARBA" id="ARBA00022679"/>
    </source>
</evidence>
<evidence type="ECO:0000313" key="8">
    <source>
        <dbReference type="EMBL" id="RGK63611.1"/>
    </source>
</evidence>
<reference evidence="8 9" key="1">
    <citation type="submission" date="2018-08" db="EMBL/GenBank/DDBJ databases">
        <title>A genome reference for cultivated species of the human gut microbiota.</title>
        <authorList>
            <person name="Zou Y."/>
            <person name="Xue W."/>
            <person name="Luo G."/>
        </authorList>
    </citation>
    <scope>NUCLEOTIDE SEQUENCE [LARGE SCALE GENOMIC DNA]</scope>
    <source>
        <strain evidence="8 9">TF10-34</strain>
    </source>
</reference>
<dbReference type="InterPro" id="IPR002504">
    <property type="entry name" value="NADK"/>
</dbReference>
<keyword evidence="6" id="KW-0963">Cytoplasm</keyword>
<dbReference type="PANTHER" id="PTHR20275:SF0">
    <property type="entry name" value="NAD KINASE"/>
    <property type="match status" value="1"/>
</dbReference>
<name>A0A174D9S9_9BACE</name>
<dbReference type="Gene3D" id="2.60.200.30">
    <property type="entry name" value="Probable inorganic polyphosphate/atp-NAD kinase, domain 2"/>
    <property type="match status" value="1"/>
</dbReference>
<dbReference type="GO" id="GO:0005524">
    <property type="term" value="F:ATP binding"/>
    <property type="evidence" value="ECO:0007669"/>
    <property type="project" value="UniProtKB-KW"/>
</dbReference>
<dbReference type="GO" id="GO:0051287">
    <property type="term" value="F:NAD binding"/>
    <property type="evidence" value="ECO:0007669"/>
    <property type="project" value="UniProtKB-ARBA"/>
</dbReference>
<comment type="cofactor">
    <cofactor evidence="6">
        <name>a divalent metal cation</name>
        <dbReference type="ChEBI" id="CHEBI:60240"/>
    </cofactor>
</comment>
<feature type="binding site" evidence="6">
    <location>
        <position position="174"/>
    </location>
    <ligand>
        <name>NAD(+)</name>
        <dbReference type="ChEBI" id="CHEBI:57540"/>
    </ligand>
</feature>
<dbReference type="HAMAP" id="MF_00361">
    <property type="entry name" value="NAD_kinase"/>
    <property type="match status" value="1"/>
</dbReference>
<dbReference type="GO" id="GO:0003951">
    <property type="term" value="F:NAD+ kinase activity"/>
    <property type="evidence" value="ECO:0007669"/>
    <property type="project" value="UniProtKB-UniRule"/>
</dbReference>
<dbReference type="Proteomes" id="UP000261210">
    <property type="component" value="Unassembled WGS sequence"/>
</dbReference>
<protein>
    <recommendedName>
        <fullName evidence="6">NAD kinase</fullName>
        <ecNumber evidence="6">2.7.1.23</ecNumber>
    </recommendedName>
    <alternativeName>
        <fullName evidence="6">ATP-dependent NAD kinase</fullName>
    </alternativeName>
</protein>
<organism evidence="8 9">
    <name type="scientific">Bacteroides xylanisolvens</name>
    <dbReference type="NCBI Taxonomy" id="371601"/>
    <lineage>
        <taxon>Bacteria</taxon>
        <taxon>Pseudomonadati</taxon>
        <taxon>Bacteroidota</taxon>
        <taxon>Bacteroidia</taxon>
        <taxon>Bacteroidales</taxon>
        <taxon>Bacteroidaceae</taxon>
        <taxon>Bacteroides</taxon>
    </lineage>
</organism>
<evidence type="ECO:0000313" key="7">
    <source>
        <dbReference type="EMBL" id="MCA4705791.1"/>
    </source>
</evidence>
<feature type="active site" description="Proton acceptor" evidence="6">
    <location>
        <position position="71"/>
    </location>
</feature>
<keyword evidence="2 6" id="KW-0418">Kinase</keyword>
<dbReference type="EMBL" id="JAIWYE010000035">
    <property type="protein sequence ID" value="MCA4705791.1"/>
    <property type="molecule type" value="Genomic_DNA"/>
</dbReference>
<dbReference type="GO" id="GO:0006741">
    <property type="term" value="P:NADP+ biosynthetic process"/>
    <property type="evidence" value="ECO:0007669"/>
    <property type="project" value="UniProtKB-UniRule"/>
</dbReference>
<evidence type="ECO:0000256" key="2">
    <source>
        <dbReference type="ARBA" id="ARBA00022777"/>
    </source>
</evidence>
<dbReference type="PANTHER" id="PTHR20275">
    <property type="entry name" value="NAD KINASE"/>
    <property type="match status" value="1"/>
</dbReference>